<evidence type="ECO:0000313" key="7">
    <source>
        <dbReference type="Proteomes" id="UP000182054"/>
    </source>
</evidence>
<dbReference type="EMBL" id="FOJN01000010">
    <property type="protein sequence ID" value="SFA55977.1"/>
    <property type="molecule type" value="Genomic_DNA"/>
</dbReference>
<evidence type="ECO:0000256" key="4">
    <source>
        <dbReference type="SAM" id="SignalP"/>
    </source>
</evidence>
<evidence type="ECO:0000259" key="5">
    <source>
        <dbReference type="Pfam" id="PF13458"/>
    </source>
</evidence>
<reference evidence="6 7" key="1">
    <citation type="submission" date="2016-10" db="EMBL/GenBank/DDBJ databases">
        <authorList>
            <person name="de Groot N.N."/>
        </authorList>
    </citation>
    <scope>NUCLEOTIDE SEQUENCE [LARGE SCALE GENOMIC DNA]</scope>
    <source>
        <strain evidence="6 7">DSM 44908</strain>
    </source>
</reference>
<gene>
    <name evidence="6" type="ORF">SAMN05444374_11049</name>
</gene>
<evidence type="ECO:0000313" key="6">
    <source>
        <dbReference type="EMBL" id="SFA55977.1"/>
    </source>
</evidence>
<feature type="region of interest" description="Disordered" evidence="3">
    <location>
        <begin position="432"/>
        <end position="452"/>
    </location>
</feature>
<feature type="chain" id="PRO_5039669134" evidence="4">
    <location>
        <begin position="35"/>
        <end position="452"/>
    </location>
</feature>
<proteinExistence type="inferred from homology"/>
<keyword evidence="2 4" id="KW-0732">Signal</keyword>
<sequence>MTYQTHSRRTGPRRWALRSTALAAAALLAVSCGAGGREEGETSSEGSTVGITDTTVKIGAHYPLTGVAAPGYSEIPTGAKAYFDFVNAGGGVNGRQIEYVVRDDSYDPTTTTQVVNELVLQDEVFAMVGGLGTATHSAVIDFLNEEGVPDLFVSSGAIMWGNDPEKYPNTFGWQPDYQVEGKIIGDWVLENRPDAKVGLFLQDDDLGRDSEEAVRQYLGDQIVGVARYTSGNTDVAPQIAQLQASGADLVLGFNVPSYTALSQLVSRRLNYTPEWFYSSIGSDVDLVGSLLGRFSQGAVTDGASSLENILSLQYIDGTDDEESPWTQLWQRVWEQNGTGEPLTNYRIYGMSHAYAFVQALQAAGENPTRESIVSALQSEGKSFQGPQLAPFRYSPESHLGISGANVYRIRGGVPENLTPVLVTDIGDAPVEEYTGERATPPESGIPDTPPAG</sequence>
<dbReference type="RefSeq" id="WP_068365897.1">
    <property type="nucleotide sequence ID" value="NZ_FOJN01000010.1"/>
</dbReference>
<dbReference type="PANTHER" id="PTHR47235:SF1">
    <property type="entry name" value="BLR6548 PROTEIN"/>
    <property type="match status" value="1"/>
</dbReference>
<dbReference type="Proteomes" id="UP000182054">
    <property type="component" value="Unassembled WGS sequence"/>
</dbReference>
<comment type="similarity">
    <text evidence="1">Belongs to the leucine-binding protein family.</text>
</comment>
<evidence type="ECO:0000256" key="1">
    <source>
        <dbReference type="ARBA" id="ARBA00010062"/>
    </source>
</evidence>
<dbReference type="CDD" id="cd06343">
    <property type="entry name" value="PBP1_ABC_ligand_binding-like"/>
    <property type="match status" value="1"/>
</dbReference>
<accession>A0A1I0TWD2</accession>
<feature type="domain" description="Leucine-binding protein" evidence="5">
    <location>
        <begin position="55"/>
        <end position="411"/>
    </location>
</feature>
<dbReference type="AlphaFoldDB" id="A0A1I0TWD2"/>
<feature type="signal peptide" evidence="4">
    <location>
        <begin position="1"/>
        <end position="34"/>
    </location>
</feature>
<dbReference type="Pfam" id="PF13458">
    <property type="entry name" value="Peripla_BP_6"/>
    <property type="match status" value="1"/>
</dbReference>
<evidence type="ECO:0000256" key="2">
    <source>
        <dbReference type="ARBA" id="ARBA00022729"/>
    </source>
</evidence>
<dbReference type="InterPro" id="IPR028081">
    <property type="entry name" value="Leu-bd"/>
</dbReference>
<dbReference type="OrthoDB" id="26870at2"/>
<evidence type="ECO:0000256" key="3">
    <source>
        <dbReference type="SAM" id="MobiDB-lite"/>
    </source>
</evidence>
<dbReference type="GeneID" id="85486491"/>
<name>A0A1I0TWD2_9NOCA</name>
<protein>
    <submittedName>
        <fullName evidence="6">Amino acid/amide ABC transporter substrate-binding protein, HAAT family</fullName>
    </submittedName>
</protein>
<dbReference type="InterPro" id="IPR028082">
    <property type="entry name" value="Peripla_BP_I"/>
</dbReference>
<dbReference type="Gene3D" id="3.40.50.2300">
    <property type="match status" value="2"/>
</dbReference>
<dbReference type="PANTHER" id="PTHR47235">
    <property type="entry name" value="BLR6548 PROTEIN"/>
    <property type="match status" value="1"/>
</dbReference>
<organism evidence="6 7">
    <name type="scientific">Rhodococcoides kroppenstedtii</name>
    <dbReference type="NCBI Taxonomy" id="293050"/>
    <lineage>
        <taxon>Bacteria</taxon>
        <taxon>Bacillati</taxon>
        <taxon>Actinomycetota</taxon>
        <taxon>Actinomycetes</taxon>
        <taxon>Mycobacteriales</taxon>
        <taxon>Nocardiaceae</taxon>
        <taxon>Rhodococcoides</taxon>
    </lineage>
</organism>
<dbReference type="SUPFAM" id="SSF53822">
    <property type="entry name" value="Periplasmic binding protein-like I"/>
    <property type="match status" value="1"/>
</dbReference>